<dbReference type="InterPro" id="IPR003593">
    <property type="entry name" value="AAA+_ATPase"/>
</dbReference>
<dbReference type="PROSITE" id="PS50893">
    <property type="entry name" value="ABC_TRANSPORTER_2"/>
    <property type="match status" value="1"/>
</dbReference>
<organism evidence="10 11">
    <name type="scientific">Caballeronia cordobensis</name>
    <name type="common">Burkholderia cordobensis</name>
    <dbReference type="NCBI Taxonomy" id="1353886"/>
    <lineage>
        <taxon>Bacteria</taxon>
        <taxon>Pseudomonadati</taxon>
        <taxon>Pseudomonadota</taxon>
        <taxon>Betaproteobacteria</taxon>
        <taxon>Burkholderiales</taxon>
        <taxon>Burkholderiaceae</taxon>
        <taxon>Caballeronia</taxon>
    </lineage>
</organism>
<dbReference type="Pfam" id="PF00005">
    <property type="entry name" value="ABC_tran"/>
    <property type="match status" value="1"/>
</dbReference>
<evidence type="ECO:0000256" key="4">
    <source>
        <dbReference type="ARBA" id="ARBA00022741"/>
    </source>
</evidence>
<evidence type="ECO:0000256" key="6">
    <source>
        <dbReference type="ARBA" id="ARBA00022967"/>
    </source>
</evidence>
<dbReference type="Gene3D" id="3.40.50.300">
    <property type="entry name" value="P-loop containing nucleotide triphosphate hydrolases"/>
    <property type="match status" value="1"/>
</dbReference>
<keyword evidence="4 8" id="KW-0547">Nucleotide-binding</keyword>
<dbReference type="FunFam" id="3.40.50.300:FF:000425">
    <property type="entry name" value="Probable ABC transporter, ATP-binding subunit"/>
    <property type="match status" value="1"/>
</dbReference>
<evidence type="ECO:0000259" key="9">
    <source>
        <dbReference type="PROSITE" id="PS50893"/>
    </source>
</evidence>
<dbReference type="SUPFAM" id="SSF50331">
    <property type="entry name" value="MOP-like"/>
    <property type="match status" value="1"/>
</dbReference>
<dbReference type="SMART" id="SM00382">
    <property type="entry name" value="AAA"/>
    <property type="match status" value="1"/>
</dbReference>
<keyword evidence="6 8" id="KW-1278">Translocase</keyword>
<dbReference type="InterPro" id="IPR017871">
    <property type="entry name" value="ABC_transporter-like_CS"/>
</dbReference>
<dbReference type="PANTHER" id="PTHR42781:SF4">
    <property type="entry name" value="SPERMIDINE_PUTRESCINE IMPORT ATP-BINDING PROTEIN POTA"/>
    <property type="match status" value="1"/>
</dbReference>
<dbReference type="InterPro" id="IPR005893">
    <property type="entry name" value="PotA-like"/>
</dbReference>
<keyword evidence="7 8" id="KW-0472">Membrane</keyword>
<evidence type="ECO:0000313" key="10">
    <source>
        <dbReference type="EMBL" id="SAL39735.1"/>
    </source>
</evidence>
<dbReference type="EMBL" id="FCNY02000007">
    <property type="protein sequence ID" value="SAL39735.1"/>
    <property type="molecule type" value="Genomic_DNA"/>
</dbReference>
<dbReference type="Pfam" id="PF08402">
    <property type="entry name" value="TOBE_2"/>
    <property type="match status" value="1"/>
</dbReference>
<name>A0A158H622_CABCO</name>
<dbReference type="NCBIfam" id="TIGR01187">
    <property type="entry name" value="potA"/>
    <property type="match status" value="1"/>
</dbReference>
<comment type="catalytic activity">
    <reaction evidence="8">
        <text>ATP + H2O + polyamine-[polyamine-binding protein]Side 1 = ADP + phosphate + polyamineSide 2 + [polyamine-binding protein]Side 1.</text>
        <dbReference type="EC" id="7.6.2.11"/>
    </reaction>
</comment>
<gene>
    <name evidence="8" type="primary">potA</name>
    <name evidence="10" type="ORF">AWB70_02942</name>
</gene>
<dbReference type="EC" id="7.6.2.11" evidence="8"/>
<dbReference type="RefSeq" id="WP_053568988.1">
    <property type="nucleotide sequence ID" value="NZ_FCNY02000007.1"/>
</dbReference>
<protein>
    <recommendedName>
        <fullName evidence="8">Spermidine/putrescine import ATP-binding protein PotA</fullName>
        <ecNumber evidence="8">7.6.2.11</ecNumber>
    </recommendedName>
</protein>
<keyword evidence="11" id="KW-1185">Reference proteome</keyword>
<dbReference type="InterPro" id="IPR050093">
    <property type="entry name" value="ABC_SmlMolc_Importer"/>
</dbReference>
<accession>A0A158H622</accession>
<evidence type="ECO:0000256" key="5">
    <source>
        <dbReference type="ARBA" id="ARBA00022840"/>
    </source>
</evidence>
<keyword evidence="2 8" id="KW-1003">Cell membrane</keyword>
<reference evidence="11" key="1">
    <citation type="submission" date="2016-01" db="EMBL/GenBank/DDBJ databases">
        <authorList>
            <person name="Peeters C."/>
        </authorList>
    </citation>
    <scope>NUCLEOTIDE SEQUENCE [LARGE SCALE GENOMIC DNA]</scope>
</reference>
<dbReference type="InterPro" id="IPR008995">
    <property type="entry name" value="Mo/tungstate-bd_C_term_dom"/>
</dbReference>
<evidence type="ECO:0000256" key="7">
    <source>
        <dbReference type="ARBA" id="ARBA00023136"/>
    </source>
</evidence>
<dbReference type="GO" id="GO:0005524">
    <property type="term" value="F:ATP binding"/>
    <property type="evidence" value="ECO:0007669"/>
    <property type="project" value="UniProtKB-KW"/>
</dbReference>
<evidence type="ECO:0000256" key="3">
    <source>
        <dbReference type="ARBA" id="ARBA00022519"/>
    </source>
</evidence>
<comment type="function">
    <text evidence="8">Part of the ABC transporter complex PotABCD involved in spermidine/putrescine import. Responsible for energy coupling to the transport system.</text>
</comment>
<dbReference type="GO" id="GO:0016887">
    <property type="term" value="F:ATP hydrolysis activity"/>
    <property type="evidence" value="ECO:0007669"/>
    <property type="project" value="InterPro"/>
</dbReference>
<dbReference type="PROSITE" id="PS00211">
    <property type="entry name" value="ABC_TRANSPORTER_1"/>
    <property type="match status" value="1"/>
</dbReference>
<keyword evidence="3" id="KW-0997">Cell inner membrane</keyword>
<dbReference type="GO" id="GO:0015697">
    <property type="term" value="P:quaternary ammonium group transport"/>
    <property type="evidence" value="ECO:0007669"/>
    <property type="project" value="UniProtKB-ARBA"/>
</dbReference>
<dbReference type="GO" id="GO:0015417">
    <property type="term" value="F:ABC-type polyamine transporter activity"/>
    <property type="evidence" value="ECO:0007669"/>
    <property type="project" value="UniProtKB-EC"/>
</dbReference>
<proteinExistence type="inferred from homology"/>
<dbReference type="PANTHER" id="PTHR42781">
    <property type="entry name" value="SPERMIDINE/PUTRESCINE IMPORT ATP-BINDING PROTEIN POTA"/>
    <property type="match status" value="1"/>
</dbReference>
<dbReference type="SUPFAM" id="SSF52540">
    <property type="entry name" value="P-loop containing nucleoside triphosphate hydrolases"/>
    <property type="match status" value="1"/>
</dbReference>
<evidence type="ECO:0000256" key="1">
    <source>
        <dbReference type="ARBA" id="ARBA00022448"/>
    </source>
</evidence>
<sequence>MNMIELKQVSRRYGAVQALAPLDFSVKQGEFVTLLGPSGSGKTTLLNLIAGMVRPSSGRIFVRGTDITDAPPNSRGLGMVFQNYALMPHMTVFDNIAFPLRVRKLPKDEIRRKVKDVLDLVRLPDIAQRKPKELSGGQQQRVSLARCIVYNPALILLDEPLGALDKKLREQMQFEIRRLHAELGITMLNVTHDQDEALSMSDRIVLMNDGRVEQIATPDELYRAPRTAFAASFIGTANLIAGTVHDNTGEHALVSTPLGMLRAAMPSQVARGAAVKLLVRPESVRMMATPANSDLTFDTAIADGRRHAGTLVDSITLGSVVRHHVRLPGDMQIVVQQQGSRRPATHARGAPVVIDWAPEDCQMILQD</sequence>
<comment type="subunit">
    <text evidence="8">The complex is composed of two ATP-binding proteins (PotA), two transmembrane proteins (PotB and PotC) and a solute-binding protein (PotD).</text>
</comment>
<dbReference type="Gene3D" id="2.40.50.100">
    <property type="match status" value="1"/>
</dbReference>
<comment type="similarity">
    <text evidence="8">Belongs to the ABC transporter superfamily. Spermidine/putrescine importer (TC 3.A.1.11.1) family.</text>
</comment>
<dbReference type="Proteomes" id="UP000054740">
    <property type="component" value="Unassembled WGS sequence"/>
</dbReference>
<dbReference type="InterPro" id="IPR003439">
    <property type="entry name" value="ABC_transporter-like_ATP-bd"/>
</dbReference>
<keyword evidence="5 8" id="KW-0067">ATP-binding</keyword>
<evidence type="ECO:0000313" key="11">
    <source>
        <dbReference type="Proteomes" id="UP000054740"/>
    </source>
</evidence>
<evidence type="ECO:0000256" key="2">
    <source>
        <dbReference type="ARBA" id="ARBA00022475"/>
    </source>
</evidence>
<keyword evidence="1 8" id="KW-0813">Transport</keyword>
<feature type="domain" description="ABC transporter" evidence="9">
    <location>
        <begin position="4"/>
        <end position="234"/>
    </location>
</feature>
<evidence type="ECO:0000256" key="8">
    <source>
        <dbReference type="RuleBase" id="RU364083"/>
    </source>
</evidence>
<dbReference type="AlphaFoldDB" id="A0A158H622"/>
<dbReference type="InterPro" id="IPR027417">
    <property type="entry name" value="P-loop_NTPase"/>
</dbReference>
<dbReference type="InterPro" id="IPR013611">
    <property type="entry name" value="Transp-assoc_OB_typ2"/>
</dbReference>
<dbReference type="GO" id="GO:0043190">
    <property type="term" value="C:ATP-binding cassette (ABC) transporter complex"/>
    <property type="evidence" value="ECO:0007669"/>
    <property type="project" value="InterPro"/>
</dbReference>